<feature type="transmembrane region" description="Helical" evidence="17">
    <location>
        <begin position="409"/>
        <end position="427"/>
    </location>
</feature>
<dbReference type="PANTHER" id="PTHR43507:SF20">
    <property type="entry name" value="NADH-UBIQUINONE OXIDOREDUCTASE CHAIN 4"/>
    <property type="match status" value="1"/>
</dbReference>
<dbReference type="InterPro" id="IPR003918">
    <property type="entry name" value="NADH_UbQ_OxRdtase"/>
</dbReference>
<evidence type="ECO:0000256" key="4">
    <source>
        <dbReference type="ARBA" id="ARBA00012944"/>
    </source>
</evidence>
<feature type="domain" description="NADH:quinone oxidoreductase/Mrp antiporter transmembrane" evidence="18">
    <location>
        <begin position="92"/>
        <end position="376"/>
    </location>
</feature>
<keyword evidence="11 17" id="KW-1133">Transmembrane helix</keyword>
<evidence type="ECO:0000256" key="1">
    <source>
        <dbReference type="ARBA" id="ARBA00003257"/>
    </source>
</evidence>
<dbReference type="EMBL" id="ON585566">
    <property type="protein sequence ID" value="WAO28613.1"/>
    <property type="molecule type" value="Genomic_DNA"/>
</dbReference>
<keyword evidence="13 17" id="KW-0830">Ubiquinone</keyword>
<name>A0A9E9EPN2_9NEOP</name>
<feature type="transmembrane region" description="Helical" evidence="17">
    <location>
        <begin position="75"/>
        <end position="100"/>
    </location>
</feature>
<evidence type="ECO:0000313" key="19">
    <source>
        <dbReference type="EMBL" id="WAO28613.1"/>
    </source>
</evidence>
<dbReference type="PANTHER" id="PTHR43507">
    <property type="entry name" value="NADH-UBIQUINONE OXIDOREDUCTASE CHAIN 4"/>
    <property type="match status" value="1"/>
</dbReference>
<geneLocation type="mitochondrion" evidence="19"/>
<organism evidence="19">
    <name type="scientific">Ibidoecus plataleae</name>
    <dbReference type="NCBI Taxonomy" id="3004258"/>
    <lineage>
        <taxon>Eukaryota</taxon>
        <taxon>Metazoa</taxon>
        <taxon>Ecdysozoa</taxon>
        <taxon>Arthropoda</taxon>
        <taxon>Hexapoda</taxon>
        <taxon>Insecta</taxon>
        <taxon>Pterygota</taxon>
        <taxon>Neoptera</taxon>
        <taxon>Paraneoptera</taxon>
        <taxon>Psocodea</taxon>
        <taxon>Troctomorpha</taxon>
        <taxon>Phthiraptera</taxon>
        <taxon>Ischnocera</taxon>
        <taxon>Philopteridae</taxon>
        <taxon>Ibidoecus</taxon>
    </lineage>
</organism>
<keyword evidence="10 17" id="KW-0249">Electron transport</keyword>
<dbReference type="PRINTS" id="PR01437">
    <property type="entry name" value="NUOXDRDTASE4"/>
</dbReference>
<keyword evidence="6 17" id="KW-0813">Transport</keyword>
<evidence type="ECO:0000256" key="5">
    <source>
        <dbReference type="ARBA" id="ARBA00021006"/>
    </source>
</evidence>
<evidence type="ECO:0000256" key="3">
    <source>
        <dbReference type="ARBA" id="ARBA00009025"/>
    </source>
</evidence>
<evidence type="ECO:0000256" key="12">
    <source>
        <dbReference type="ARBA" id="ARBA00023027"/>
    </source>
</evidence>
<dbReference type="EC" id="7.1.1.2" evidence="4 17"/>
<feature type="transmembrane region" description="Helical" evidence="17">
    <location>
        <begin position="362"/>
        <end position="388"/>
    </location>
</feature>
<accession>A0A9E9EPN2</accession>
<evidence type="ECO:0000256" key="16">
    <source>
        <dbReference type="ARBA" id="ARBA00049551"/>
    </source>
</evidence>
<protein>
    <recommendedName>
        <fullName evidence="5 17">NADH-ubiquinone oxidoreductase chain 4</fullName>
        <ecNumber evidence="4 17">7.1.1.2</ecNumber>
    </recommendedName>
</protein>
<keyword evidence="12 17" id="KW-0520">NAD</keyword>
<dbReference type="InterPro" id="IPR001750">
    <property type="entry name" value="ND/Mrp_TM"/>
</dbReference>
<comment type="similarity">
    <text evidence="3 17">Belongs to the complex I subunit 4 family.</text>
</comment>
<dbReference type="Pfam" id="PF00361">
    <property type="entry name" value="Proton_antipo_M"/>
    <property type="match status" value="1"/>
</dbReference>
<evidence type="ECO:0000256" key="8">
    <source>
        <dbReference type="ARBA" id="ARBA00022692"/>
    </source>
</evidence>
<dbReference type="GO" id="GO:0015990">
    <property type="term" value="P:electron transport coupled proton transport"/>
    <property type="evidence" value="ECO:0007669"/>
    <property type="project" value="TreeGrafter"/>
</dbReference>
<comment type="function">
    <text evidence="1">Core subunit of the mitochondrial membrane respiratory chain NADH dehydrogenase (Complex I) that is believed to belong to the minimal assembly required for catalysis. Complex I functions in the transfer of electrons from NADH to the respiratory chain. The immediate electron acceptor for the enzyme is believed to be ubiquinone.</text>
</comment>
<evidence type="ECO:0000256" key="2">
    <source>
        <dbReference type="ARBA" id="ARBA00004225"/>
    </source>
</evidence>
<feature type="transmembrane region" description="Helical" evidence="17">
    <location>
        <begin position="319"/>
        <end position="342"/>
    </location>
</feature>
<evidence type="ECO:0000256" key="7">
    <source>
        <dbReference type="ARBA" id="ARBA00022660"/>
    </source>
</evidence>
<evidence type="ECO:0000259" key="18">
    <source>
        <dbReference type="Pfam" id="PF00361"/>
    </source>
</evidence>
<evidence type="ECO:0000256" key="9">
    <source>
        <dbReference type="ARBA" id="ARBA00022967"/>
    </source>
</evidence>
<proteinExistence type="inferred from homology"/>
<feature type="transmembrane region" description="Helical" evidence="17">
    <location>
        <begin position="50"/>
        <end position="69"/>
    </location>
</feature>
<feature type="transmembrane region" description="Helical" evidence="17">
    <location>
        <begin position="121"/>
        <end position="146"/>
    </location>
</feature>
<evidence type="ECO:0000256" key="14">
    <source>
        <dbReference type="ARBA" id="ARBA00023128"/>
    </source>
</evidence>
<evidence type="ECO:0000256" key="15">
    <source>
        <dbReference type="ARBA" id="ARBA00023136"/>
    </source>
</evidence>
<keyword evidence="8 17" id="KW-0812">Transmembrane</keyword>
<feature type="transmembrane region" description="Helical" evidence="17">
    <location>
        <begin position="6"/>
        <end position="29"/>
    </location>
</feature>
<evidence type="ECO:0000256" key="17">
    <source>
        <dbReference type="RuleBase" id="RU003297"/>
    </source>
</evidence>
<comment type="catalytic activity">
    <reaction evidence="16 17">
        <text>a ubiquinone + NADH + 5 H(+)(in) = a ubiquinol + NAD(+) + 4 H(+)(out)</text>
        <dbReference type="Rhea" id="RHEA:29091"/>
        <dbReference type="Rhea" id="RHEA-COMP:9565"/>
        <dbReference type="Rhea" id="RHEA-COMP:9566"/>
        <dbReference type="ChEBI" id="CHEBI:15378"/>
        <dbReference type="ChEBI" id="CHEBI:16389"/>
        <dbReference type="ChEBI" id="CHEBI:17976"/>
        <dbReference type="ChEBI" id="CHEBI:57540"/>
        <dbReference type="ChEBI" id="CHEBI:57945"/>
        <dbReference type="EC" id="7.1.1.2"/>
    </reaction>
</comment>
<evidence type="ECO:0000256" key="10">
    <source>
        <dbReference type="ARBA" id="ARBA00022982"/>
    </source>
</evidence>
<dbReference type="GO" id="GO:0031966">
    <property type="term" value="C:mitochondrial membrane"/>
    <property type="evidence" value="ECO:0007669"/>
    <property type="project" value="UniProtKB-SubCell"/>
</dbReference>
<feature type="transmembrane region" description="Helical" evidence="17">
    <location>
        <begin position="204"/>
        <end position="223"/>
    </location>
</feature>
<dbReference type="GO" id="GO:0008137">
    <property type="term" value="F:NADH dehydrogenase (ubiquinone) activity"/>
    <property type="evidence" value="ECO:0007669"/>
    <property type="project" value="UniProtKB-UniRule"/>
</dbReference>
<comment type="subcellular location">
    <subcellularLocation>
        <location evidence="2 17">Mitochondrion membrane</location>
        <topology evidence="2 17">Multi-pass membrane protein</topology>
    </subcellularLocation>
</comment>
<sequence>MEYLMFVLPVICMMSSDAFLVMISLITLLTYFDWGSEQLTPFFFKDELSLLMMVMSLFVLVPLVILSWGERVKTVIIALSMVLTLWIFSCDSILLFFILFEFSLVPMVMLVYFQGKNPERLAAGVWMFMLTLVSSVGLLIVVSLLVSNLKIDSMSMINCTGFTYEPLSNTWFWLASLSFLVKIPAFGFHTWLPKAHVEASLEGSLLLAGIMLKMGGYGLVRLVHSNMSFFKGPLGSLMTAIFTLGSIISVCLMISSDDMKVIVAYSSVSHMNIILVGIVTMKMIALKSVLIIMFCHSFTSCMMFYLVNEVYEKSGTRSLVSNYGFFSAFKGYVFFSWMIWMANMSLPPFLSFMGEMLVSISVASYSMVIFVALLMFILLTSVGGSLMYCSWTHGTAKIHIKMSDFGMKFYQFCSLSIVVMISLFVFSDALL</sequence>
<evidence type="ECO:0000256" key="6">
    <source>
        <dbReference type="ARBA" id="ARBA00022448"/>
    </source>
</evidence>
<keyword evidence="15 17" id="KW-0472">Membrane</keyword>
<feature type="transmembrane region" description="Helical" evidence="17">
    <location>
        <begin position="171"/>
        <end position="192"/>
    </location>
</feature>
<keyword evidence="9" id="KW-1278">Translocase</keyword>
<evidence type="ECO:0000256" key="13">
    <source>
        <dbReference type="ARBA" id="ARBA00023075"/>
    </source>
</evidence>
<keyword evidence="14 17" id="KW-0496">Mitochondrion</keyword>
<dbReference type="GO" id="GO:0003954">
    <property type="term" value="F:NADH dehydrogenase activity"/>
    <property type="evidence" value="ECO:0007669"/>
    <property type="project" value="TreeGrafter"/>
</dbReference>
<gene>
    <name evidence="19" type="primary">ND4</name>
</gene>
<reference evidence="19" key="1">
    <citation type="submission" date="2022-05" db="EMBL/GenBank/DDBJ databases">
        <authorList>
            <person name="Nie Y."/>
        </authorList>
    </citation>
    <scope>NUCLEOTIDE SEQUENCE</scope>
</reference>
<dbReference type="GO" id="GO:0048039">
    <property type="term" value="F:ubiquinone binding"/>
    <property type="evidence" value="ECO:0007669"/>
    <property type="project" value="TreeGrafter"/>
</dbReference>
<feature type="transmembrane region" description="Helical" evidence="17">
    <location>
        <begin position="261"/>
        <end position="279"/>
    </location>
</feature>
<dbReference type="GO" id="GO:0042773">
    <property type="term" value="P:ATP synthesis coupled electron transport"/>
    <property type="evidence" value="ECO:0007669"/>
    <property type="project" value="InterPro"/>
</dbReference>
<keyword evidence="7 17" id="KW-0679">Respiratory chain</keyword>
<evidence type="ECO:0000256" key="11">
    <source>
        <dbReference type="ARBA" id="ARBA00022989"/>
    </source>
</evidence>
<feature type="transmembrane region" description="Helical" evidence="17">
    <location>
        <begin position="285"/>
        <end position="307"/>
    </location>
</feature>
<dbReference type="AlphaFoldDB" id="A0A9E9EPN2"/>
<feature type="transmembrane region" description="Helical" evidence="17">
    <location>
        <begin position="235"/>
        <end position="254"/>
    </location>
</feature>
<comment type="function">
    <text evidence="17">Core subunit of the mitochondrial membrane respiratory chain NADH dehydrogenase (Complex I) which catalyzes electron transfer from NADH through the respiratory chain, using ubiquinone as an electron acceptor. Essential for the catalytic activity and assembly of complex I.</text>
</comment>